<gene>
    <name evidence="4" type="ORF">JYK14_23830</name>
</gene>
<feature type="compositionally biased region" description="Pro residues" evidence="1">
    <location>
        <begin position="288"/>
        <end position="304"/>
    </location>
</feature>
<comment type="caution">
    <text evidence="4">The sequence shown here is derived from an EMBL/GenBank/DDBJ whole genome shotgun (WGS) entry which is preliminary data.</text>
</comment>
<feature type="region of interest" description="Disordered" evidence="1">
    <location>
        <begin position="285"/>
        <end position="305"/>
    </location>
</feature>
<dbReference type="Proteomes" id="UP001523392">
    <property type="component" value="Unassembled WGS sequence"/>
</dbReference>
<protein>
    <submittedName>
        <fullName evidence="4">Choice-of-anchor A family protein</fullName>
    </submittedName>
</protein>
<proteinExistence type="predicted"/>
<organism evidence="4 5">
    <name type="scientific">Siccirubricoccus soli</name>
    <dbReference type="NCBI Taxonomy" id="2899147"/>
    <lineage>
        <taxon>Bacteria</taxon>
        <taxon>Pseudomonadati</taxon>
        <taxon>Pseudomonadota</taxon>
        <taxon>Alphaproteobacteria</taxon>
        <taxon>Acetobacterales</taxon>
        <taxon>Roseomonadaceae</taxon>
        <taxon>Siccirubricoccus</taxon>
    </lineage>
</organism>
<evidence type="ECO:0000313" key="4">
    <source>
        <dbReference type="EMBL" id="MCO6419167.1"/>
    </source>
</evidence>
<dbReference type="Pfam" id="PF20597">
    <property type="entry name" value="pAdhesive_15"/>
    <property type="match status" value="1"/>
</dbReference>
<evidence type="ECO:0000259" key="3">
    <source>
        <dbReference type="Pfam" id="PF20597"/>
    </source>
</evidence>
<dbReference type="RefSeq" id="WP_252955790.1">
    <property type="nucleotide sequence ID" value="NZ_JAFIRR010000174.1"/>
</dbReference>
<evidence type="ECO:0000256" key="1">
    <source>
        <dbReference type="SAM" id="MobiDB-lite"/>
    </source>
</evidence>
<feature type="signal peptide" evidence="2">
    <location>
        <begin position="1"/>
        <end position="21"/>
    </location>
</feature>
<evidence type="ECO:0000313" key="5">
    <source>
        <dbReference type="Proteomes" id="UP001523392"/>
    </source>
</evidence>
<dbReference type="EMBL" id="JAFIRR010000174">
    <property type="protein sequence ID" value="MCO6419167.1"/>
    <property type="molecule type" value="Genomic_DNA"/>
</dbReference>
<keyword evidence="2" id="KW-0732">Signal</keyword>
<sequence>MFMRRLSLLAALLLVALPLHAAPVTPDPLTAKDILTQFNAVITGSFSSNHDVEGRLVAGSITGHASSTLYLKPNPAAAPSAFAAVNVVNVAAGVNKNVNNGGSVNVQGSNAGRFNLNGGGRVGSTPAFTIGDFATPLNALQTQLAGLAANSAVSSRVPGNNDPNLLQLTVTPNAQGLAVFTLTTTQLAGLRNIEFGGAGTADTIVINVTGGSYSQPGGQNFNADAWLNSHVIWNFVDATALSLKSWHGTILAGQAAVTNNSPLEGFLYAASFDGRGELHDVPFAGTLPTPPTLAPNPDPRPVPEPGGAVLLGLGLAGLAVALRLRLRSAAQPAPG</sequence>
<feature type="chain" id="PRO_5046349315" evidence="2">
    <location>
        <begin position="22"/>
        <end position="335"/>
    </location>
</feature>
<evidence type="ECO:0000256" key="2">
    <source>
        <dbReference type="SAM" id="SignalP"/>
    </source>
</evidence>
<keyword evidence="5" id="KW-1185">Reference proteome</keyword>
<reference evidence="4 5" key="1">
    <citation type="submission" date="2021-12" db="EMBL/GenBank/DDBJ databases">
        <title>Siccirubricoccus leaddurans sp. nov., a high concentration Zn2+ tolerance bacterium.</title>
        <authorList>
            <person name="Cao Y."/>
        </authorList>
    </citation>
    <scope>NUCLEOTIDE SEQUENCE [LARGE SCALE GENOMIC DNA]</scope>
    <source>
        <strain evidence="4 5">KC 17139</strain>
    </source>
</reference>
<accession>A0ABT1DB49</accession>
<feature type="domain" description="Choice-of-anchor A" evidence="3">
    <location>
        <begin position="33"/>
        <end position="279"/>
    </location>
</feature>
<name>A0ABT1DB49_9PROT</name>
<dbReference type="InterPro" id="IPR026588">
    <property type="entry name" value="Choice_anch_A"/>
</dbReference>
<dbReference type="NCBIfam" id="TIGR04215">
    <property type="entry name" value="choice_anch_A"/>
    <property type="match status" value="1"/>
</dbReference>